<keyword evidence="2" id="KW-0812">Transmembrane</keyword>
<feature type="region of interest" description="Disordered" evidence="1">
    <location>
        <begin position="107"/>
        <end position="188"/>
    </location>
</feature>
<dbReference type="KEGG" id="erz:ER308_07470"/>
<evidence type="ECO:0000256" key="2">
    <source>
        <dbReference type="SAM" id="Phobius"/>
    </source>
</evidence>
<dbReference type="EMBL" id="CP036402">
    <property type="protein sequence ID" value="QBI19405.1"/>
    <property type="molecule type" value="Genomic_DNA"/>
</dbReference>
<keyword evidence="4" id="KW-1185">Reference proteome</keyword>
<keyword evidence="2" id="KW-0472">Membrane</keyword>
<keyword evidence="2" id="KW-1133">Transmembrane helix</keyword>
<sequence length="188" mass="20056">MNQWDGVARWVNAALLVVVGVLGFDTLFRLLEANEDNVLVALTREVAEFLLAPFEGMFAEDEFLLTTFVAVLVYGLVAAIVLTALRASQATGRAIARWVRRAWDWGRRQRRSPSDPEAETPTAIWGGAAAEGFDTGPPGPATTLEGQRDGSANGPHPGEPWRRGDVGSQGDGGTAATQEGPDAKHSSS</sequence>
<organism evidence="3 4">
    <name type="scientific">Egibacter rhizosphaerae</name>
    <dbReference type="NCBI Taxonomy" id="1670831"/>
    <lineage>
        <taxon>Bacteria</taxon>
        <taxon>Bacillati</taxon>
        <taxon>Actinomycetota</taxon>
        <taxon>Nitriliruptoria</taxon>
        <taxon>Egibacterales</taxon>
        <taxon>Egibacteraceae</taxon>
        <taxon>Egibacter</taxon>
    </lineage>
</organism>
<evidence type="ECO:0000313" key="4">
    <source>
        <dbReference type="Proteomes" id="UP000291469"/>
    </source>
</evidence>
<evidence type="ECO:0000313" key="3">
    <source>
        <dbReference type="EMBL" id="QBI19405.1"/>
    </source>
</evidence>
<feature type="transmembrane region" description="Helical" evidence="2">
    <location>
        <begin position="7"/>
        <end position="28"/>
    </location>
</feature>
<name>A0A411YDW4_9ACTN</name>
<reference evidence="3 4" key="1">
    <citation type="submission" date="2019-01" db="EMBL/GenBank/DDBJ databases">
        <title>Egibacter rhizosphaerae EGI 80759T.</title>
        <authorList>
            <person name="Chen D.-D."/>
            <person name="Tian Y."/>
            <person name="Jiao J.-Y."/>
            <person name="Zhang X.-T."/>
            <person name="Zhang Y.-G."/>
            <person name="Zhang Y."/>
            <person name="Xiao M."/>
            <person name="Shu W.-S."/>
            <person name="Li W.-J."/>
        </authorList>
    </citation>
    <scope>NUCLEOTIDE SEQUENCE [LARGE SCALE GENOMIC DNA]</scope>
    <source>
        <strain evidence="3 4">EGI 80759</strain>
    </source>
</reference>
<dbReference type="AlphaFoldDB" id="A0A411YDW4"/>
<gene>
    <name evidence="3" type="ORF">ER308_07470</name>
</gene>
<evidence type="ECO:0000256" key="1">
    <source>
        <dbReference type="SAM" id="MobiDB-lite"/>
    </source>
</evidence>
<dbReference type="RefSeq" id="WP_131154402.1">
    <property type="nucleotide sequence ID" value="NZ_CP036402.1"/>
</dbReference>
<accession>A0A411YDW4</accession>
<feature type="transmembrane region" description="Helical" evidence="2">
    <location>
        <begin position="63"/>
        <end position="85"/>
    </location>
</feature>
<proteinExistence type="predicted"/>
<protein>
    <submittedName>
        <fullName evidence="3">Uncharacterized protein</fullName>
    </submittedName>
</protein>
<dbReference type="Proteomes" id="UP000291469">
    <property type="component" value="Chromosome"/>
</dbReference>